<dbReference type="Gene3D" id="3.30.559.10">
    <property type="entry name" value="Chloramphenicol acetyltransferase-like domain"/>
    <property type="match status" value="1"/>
</dbReference>
<evidence type="ECO:0008006" key="5">
    <source>
        <dbReference type="Google" id="ProtNLM"/>
    </source>
</evidence>
<comment type="similarity">
    <text evidence="1">Belongs to the trichothecene O-acetyltransferase family.</text>
</comment>
<sequence length="519" mass="57016">MTLPSIPRLDPAAFRWQSSPDDPRAVQRLALGTEAWVGLREPNSRGQYDNYLNTTLRVEAPGLSLAHLDRNIVSALTHIRFHHPEVACTAVWNSGDNGPPHIKYIPPTSAAAASQWARDAVTVRITSLTGLQVAAEVARLRYTSTKPRSIPSLTISVVASVSGEEEPLEKGTRVDILCHFNHIFWDGISSRVLMGDLLRRLGEQLNAADNELAASHYAWGTETAMLSEPVLDACRVDVGTLGDSFEKTRDEFILSLINSGSSWGLPVTNTVGEPRTIWHSFTPEESQTMKATVKSRLGQGFTLTHLGHAAMVLALLQVCPLPLDVPESVALASPLPVNGRRYLRQEHAERRYGSCQAGAFVQFAPLRAWAIDNGDTEAVRTALENLCRHTKDGYDYWLKNEFQLAVDQAKGNFLAAALASFPVRRAPPSFSPSSFPVFASDGIVDQYLPGEVTGTCGMKLFTVESCLFHLDTYQSDVLIRMESFKGVTSLSICFNDGRLNVTLAKEFLKSVAEFMLKFG</sequence>
<evidence type="ECO:0000256" key="2">
    <source>
        <dbReference type="ARBA" id="ARBA00022679"/>
    </source>
</evidence>
<keyword evidence="2" id="KW-0808">Transferase</keyword>
<dbReference type="GO" id="GO:0043386">
    <property type="term" value="P:mycotoxin biosynthetic process"/>
    <property type="evidence" value="ECO:0007669"/>
    <property type="project" value="InterPro"/>
</dbReference>
<keyword evidence="4" id="KW-1185">Reference proteome</keyword>
<reference evidence="3" key="1">
    <citation type="submission" date="2021-03" db="EMBL/GenBank/DDBJ databases">
        <title>Revisited historic fungal species revealed as producer of novel bioactive compounds through whole genome sequencing and comparative genomics.</title>
        <authorList>
            <person name="Vignolle G.A."/>
            <person name="Hochenegger N."/>
            <person name="Mach R.L."/>
            <person name="Mach-Aigner A.R."/>
            <person name="Javad Rahimi M."/>
            <person name="Salim K.A."/>
            <person name="Chan C.M."/>
            <person name="Lim L.B.L."/>
            <person name="Cai F."/>
            <person name="Druzhinina I.S."/>
            <person name="U'Ren J.M."/>
            <person name="Derntl C."/>
        </authorList>
    </citation>
    <scope>NUCLEOTIDE SEQUENCE</scope>
    <source>
        <strain evidence="3">TUCIM 5799</strain>
    </source>
</reference>
<evidence type="ECO:0000313" key="4">
    <source>
        <dbReference type="Proteomes" id="UP000829685"/>
    </source>
</evidence>
<dbReference type="Proteomes" id="UP000829685">
    <property type="component" value="Unassembled WGS sequence"/>
</dbReference>
<proteinExistence type="inferred from homology"/>
<evidence type="ECO:0000313" key="3">
    <source>
        <dbReference type="EMBL" id="KAI1880213.1"/>
    </source>
</evidence>
<dbReference type="EMBL" id="JAFIMR010000003">
    <property type="protein sequence ID" value="KAI1880213.1"/>
    <property type="molecule type" value="Genomic_DNA"/>
</dbReference>
<evidence type="ECO:0000256" key="1">
    <source>
        <dbReference type="ARBA" id="ARBA00006439"/>
    </source>
</evidence>
<dbReference type="GO" id="GO:0016407">
    <property type="term" value="F:acetyltransferase activity"/>
    <property type="evidence" value="ECO:0007669"/>
    <property type="project" value="InterPro"/>
</dbReference>
<dbReference type="Pfam" id="PF07428">
    <property type="entry name" value="Tri3"/>
    <property type="match status" value="1"/>
</dbReference>
<comment type="caution">
    <text evidence="3">The sequence shown here is derived from an EMBL/GenBank/DDBJ whole genome shotgun (WGS) entry which is preliminary data.</text>
</comment>
<dbReference type="Gene3D" id="3.30.559.30">
    <property type="entry name" value="Nonribosomal peptide synthetase, condensation domain"/>
    <property type="match status" value="1"/>
</dbReference>
<dbReference type="InterPro" id="IPR009992">
    <property type="entry name" value="Tri3/Sat12/Sat16/Mac1"/>
</dbReference>
<dbReference type="AlphaFoldDB" id="A0A9P9WW94"/>
<protein>
    <recommendedName>
        <fullName evidence="5">15-O-acetyltransferase Tri3</fullName>
    </recommendedName>
</protein>
<name>A0A9P9WW94_9PEZI</name>
<dbReference type="PANTHER" id="PTHR42034:SF1">
    <property type="entry name" value="CONDENSATION DOMAIN-CONTAINING PROTEIN"/>
    <property type="match status" value="1"/>
</dbReference>
<dbReference type="InterPro" id="IPR023213">
    <property type="entry name" value="CAT-like_dom_sf"/>
</dbReference>
<gene>
    <name evidence="3" type="ORF">JX265_001834</name>
</gene>
<organism evidence="3 4">
    <name type="scientific">Neoarthrinium moseri</name>
    <dbReference type="NCBI Taxonomy" id="1658444"/>
    <lineage>
        <taxon>Eukaryota</taxon>
        <taxon>Fungi</taxon>
        <taxon>Dikarya</taxon>
        <taxon>Ascomycota</taxon>
        <taxon>Pezizomycotina</taxon>
        <taxon>Sordariomycetes</taxon>
        <taxon>Xylariomycetidae</taxon>
        <taxon>Amphisphaeriales</taxon>
        <taxon>Apiosporaceae</taxon>
        <taxon>Neoarthrinium</taxon>
    </lineage>
</organism>
<accession>A0A9P9WW94</accession>
<dbReference type="PANTHER" id="PTHR42034">
    <property type="entry name" value="CHROMOSOME 7, WHOLE GENOME SHOTGUN SEQUENCE-RELATED"/>
    <property type="match status" value="1"/>
</dbReference>